<organism evidence="4 5">
    <name type="scientific">Dactylonectria macrodidyma</name>
    <dbReference type="NCBI Taxonomy" id="307937"/>
    <lineage>
        <taxon>Eukaryota</taxon>
        <taxon>Fungi</taxon>
        <taxon>Dikarya</taxon>
        <taxon>Ascomycota</taxon>
        <taxon>Pezizomycotina</taxon>
        <taxon>Sordariomycetes</taxon>
        <taxon>Hypocreomycetidae</taxon>
        <taxon>Hypocreales</taxon>
        <taxon>Nectriaceae</taxon>
        <taxon>Dactylonectria</taxon>
    </lineage>
</organism>
<keyword evidence="2" id="KW-0560">Oxidoreductase</keyword>
<evidence type="ECO:0000256" key="2">
    <source>
        <dbReference type="ARBA" id="ARBA00023002"/>
    </source>
</evidence>
<dbReference type="PANTHER" id="PTHR42901">
    <property type="entry name" value="ALCOHOL DEHYDROGENASE"/>
    <property type="match status" value="1"/>
</dbReference>
<keyword evidence="5" id="KW-1185">Reference proteome</keyword>
<dbReference type="PANTHER" id="PTHR42901:SF1">
    <property type="entry name" value="ALCOHOL DEHYDROGENASE"/>
    <property type="match status" value="1"/>
</dbReference>
<gene>
    <name evidence="4" type="ORF">EDB81DRAFT_714270</name>
</gene>
<comment type="similarity">
    <text evidence="1 3">Belongs to the short-chain dehydrogenases/reductases (SDR) family.</text>
</comment>
<dbReference type="Pfam" id="PF00106">
    <property type="entry name" value="adh_short"/>
    <property type="match status" value="1"/>
</dbReference>
<dbReference type="AlphaFoldDB" id="A0A9P9FFY2"/>
<evidence type="ECO:0000313" key="4">
    <source>
        <dbReference type="EMBL" id="KAH7161127.1"/>
    </source>
</evidence>
<accession>A0A9P9FFY2</accession>
<evidence type="ECO:0000256" key="1">
    <source>
        <dbReference type="ARBA" id="ARBA00006484"/>
    </source>
</evidence>
<reference evidence="4" key="1">
    <citation type="journal article" date="2021" name="Nat. Commun.">
        <title>Genetic determinants of endophytism in the Arabidopsis root mycobiome.</title>
        <authorList>
            <person name="Mesny F."/>
            <person name="Miyauchi S."/>
            <person name="Thiergart T."/>
            <person name="Pickel B."/>
            <person name="Atanasova L."/>
            <person name="Karlsson M."/>
            <person name="Huettel B."/>
            <person name="Barry K.W."/>
            <person name="Haridas S."/>
            <person name="Chen C."/>
            <person name="Bauer D."/>
            <person name="Andreopoulos W."/>
            <person name="Pangilinan J."/>
            <person name="LaButti K."/>
            <person name="Riley R."/>
            <person name="Lipzen A."/>
            <person name="Clum A."/>
            <person name="Drula E."/>
            <person name="Henrissat B."/>
            <person name="Kohler A."/>
            <person name="Grigoriev I.V."/>
            <person name="Martin F.M."/>
            <person name="Hacquard S."/>
        </authorList>
    </citation>
    <scope>NUCLEOTIDE SEQUENCE</scope>
    <source>
        <strain evidence="4">MPI-CAGE-AT-0147</strain>
    </source>
</reference>
<dbReference type="InterPro" id="IPR036291">
    <property type="entry name" value="NAD(P)-bd_dom_sf"/>
</dbReference>
<dbReference type="GO" id="GO:0016616">
    <property type="term" value="F:oxidoreductase activity, acting on the CH-OH group of donors, NAD or NADP as acceptor"/>
    <property type="evidence" value="ECO:0007669"/>
    <property type="project" value="UniProtKB-ARBA"/>
</dbReference>
<dbReference type="PRINTS" id="PR00081">
    <property type="entry name" value="GDHRDH"/>
</dbReference>
<comment type="caution">
    <text evidence="4">The sequence shown here is derived from an EMBL/GenBank/DDBJ whole genome shotgun (WGS) entry which is preliminary data.</text>
</comment>
<name>A0A9P9FFY2_9HYPO</name>
<dbReference type="Proteomes" id="UP000738349">
    <property type="component" value="Unassembled WGS sequence"/>
</dbReference>
<evidence type="ECO:0000256" key="3">
    <source>
        <dbReference type="RuleBase" id="RU000363"/>
    </source>
</evidence>
<dbReference type="OrthoDB" id="1933717at2759"/>
<protein>
    <submittedName>
        <fullName evidence="4">Uncharacterized protein</fullName>
    </submittedName>
</protein>
<dbReference type="EMBL" id="JAGMUV010000004">
    <property type="protein sequence ID" value="KAH7161127.1"/>
    <property type="molecule type" value="Genomic_DNA"/>
</dbReference>
<dbReference type="FunFam" id="3.40.50.720:FF:000047">
    <property type="entry name" value="NADP-dependent L-serine/L-allo-threonine dehydrogenase"/>
    <property type="match status" value="1"/>
</dbReference>
<dbReference type="InterPro" id="IPR002347">
    <property type="entry name" value="SDR_fam"/>
</dbReference>
<dbReference type="Gene3D" id="3.40.50.720">
    <property type="entry name" value="NAD(P)-binding Rossmann-like Domain"/>
    <property type="match status" value="1"/>
</dbReference>
<proteinExistence type="inferred from homology"/>
<dbReference type="PRINTS" id="PR00080">
    <property type="entry name" value="SDRFAMILY"/>
</dbReference>
<dbReference type="SUPFAM" id="SSF51735">
    <property type="entry name" value="NAD(P)-binding Rossmann-fold domains"/>
    <property type="match status" value="1"/>
</dbReference>
<evidence type="ECO:0000313" key="5">
    <source>
        <dbReference type="Proteomes" id="UP000738349"/>
    </source>
</evidence>
<sequence>MEPQSLKGKTAFITGASMGIGQAIAMKLAQQGVNVALVSRSKDKLEAVRSAILEKGCEVKIGVYAVDIQTHADVDKAVGQAISDLGQIDILINNAGLALGAPARFWELPIDDVQQMSGTNINGVMFTTHSVLNRSMWPRKKGTIINVSSVTGLECPPFNGEAVYHASKAFLEGFSNSLRMETSDSDIRVLTLRPGCVVTHFHLQRVQYDKKAMDEFFEGYEPLLAEDLANSVVYMLSAPERISIKSLDCVPTAQRALTRFDREWNTRRENE</sequence>